<feature type="region of interest" description="Disordered" evidence="1">
    <location>
        <begin position="1"/>
        <end position="20"/>
    </location>
</feature>
<dbReference type="InterPro" id="IPR000086">
    <property type="entry name" value="NUDIX_hydrolase_dom"/>
</dbReference>
<dbReference type="PANTHER" id="PTHR43736:SF1">
    <property type="entry name" value="DIHYDRONEOPTERIN TRIPHOSPHATE DIPHOSPHATASE"/>
    <property type="match status" value="1"/>
</dbReference>
<dbReference type="Proteomes" id="UP001174934">
    <property type="component" value="Unassembled WGS sequence"/>
</dbReference>
<dbReference type="SUPFAM" id="SSF55811">
    <property type="entry name" value="Nudix"/>
    <property type="match status" value="1"/>
</dbReference>
<proteinExistence type="predicted"/>
<protein>
    <submittedName>
        <fullName evidence="3">NUDIX hydrolase domain-like protein</fullName>
    </submittedName>
</protein>
<evidence type="ECO:0000259" key="2">
    <source>
        <dbReference type="PROSITE" id="PS51462"/>
    </source>
</evidence>
<comment type="caution">
    <text evidence="3">The sequence shown here is derived from an EMBL/GenBank/DDBJ whole genome shotgun (WGS) entry which is preliminary data.</text>
</comment>
<dbReference type="PANTHER" id="PTHR43736">
    <property type="entry name" value="ADP-RIBOSE PYROPHOSPHATASE"/>
    <property type="match status" value="1"/>
</dbReference>
<dbReference type="PROSITE" id="PS51462">
    <property type="entry name" value="NUDIX"/>
    <property type="match status" value="1"/>
</dbReference>
<evidence type="ECO:0000256" key="1">
    <source>
        <dbReference type="SAM" id="MobiDB-lite"/>
    </source>
</evidence>
<name>A0AA39XL89_9PEZI</name>
<dbReference type="Gene3D" id="3.90.79.10">
    <property type="entry name" value="Nucleoside Triphosphate Pyrophosphohydrolase"/>
    <property type="match status" value="1"/>
</dbReference>
<dbReference type="Pfam" id="PF00293">
    <property type="entry name" value="NUDIX"/>
    <property type="match status" value="1"/>
</dbReference>
<gene>
    <name evidence="3" type="ORF">B0T17DRAFT_612872</name>
</gene>
<sequence>MSEPTEKAGTTAPPPYTFTADESLDPWNISAPEWLTQHQSPLDGLAVGAVVFDPQGRILLVQRAAHDSMPNKWEIPGGGADDTDLTVLHAAARELWEESGLVARRFTHIVTEGPGSELGHVFPNRNCTKHFCRFVFATEVESCAVVTLDPNEHQDYLWATEDEVRAQMVGDRSIEITQRVMHAVLLEGFRLRRERLA</sequence>
<dbReference type="InterPro" id="IPR015797">
    <property type="entry name" value="NUDIX_hydrolase-like_dom_sf"/>
</dbReference>
<dbReference type="GO" id="GO:0016787">
    <property type="term" value="F:hydrolase activity"/>
    <property type="evidence" value="ECO:0007669"/>
    <property type="project" value="UniProtKB-KW"/>
</dbReference>
<dbReference type="EMBL" id="JAULSR010000001">
    <property type="protein sequence ID" value="KAK0636092.1"/>
    <property type="molecule type" value="Genomic_DNA"/>
</dbReference>
<reference evidence="3" key="1">
    <citation type="submission" date="2023-06" db="EMBL/GenBank/DDBJ databases">
        <title>Genome-scale phylogeny and comparative genomics of the fungal order Sordariales.</title>
        <authorList>
            <consortium name="Lawrence Berkeley National Laboratory"/>
            <person name="Hensen N."/>
            <person name="Bonometti L."/>
            <person name="Westerberg I."/>
            <person name="Brannstrom I.O."/>
            <person name="Guillou S."/>
            <person name="Cros-Aarteil S."/>
            <person name="Calhoun S."/>
            <person name="Haridas S."/>
            <person name="Kuo A."/>
            <person name="Mondo S."/>
            <person name="Pangilinan J."/>
            <person name="Riley R."/>
            <person name="LaButti K."/>
            <person name="Andreopoulos B."/>
            <person name="Lipzen A."/>
            <person name="Chen C."/>
            <person name="Yanf M."/>
            <person name="Daum C."/>
            <person name="Ng V."/>
            <person name="Clum A."/>
            <person name="Steindorff A."/>
            <person name="Ohm R."/>
            <person name="Martin F."/>
            <person name="Silar P."/>
            <person name="Natvig D."/>
            <person name="Lalanne C."/>
            <person name="Gautier V."/>
            <person name="Ament-velasquez S.L."/>
            <person name="Kruys A."/>
            <person name="Hutchinson M.I."/>
            <person name="Powell A.J."/>
            <person name="Barry K."/>
            <person name="Miller A.N."/>
            <person name="Grigoriev I.V."/>
            <person name="Debuchy R."/>
            <person name="Gladieux P."/>
            <person name="Thoren M.H."/>
            <person name="Johannesson H."/>
        </authorList>
    </citation>
    <scope>NUCLEOTIDE SEQUENCE</scope>
    <source>
        <strain evidence="3">SMH3391-2</strain>
    </source>
</reference>
<dbReference type="CDD" id="cd02883">
    <property type="entry name" value="NUDIX_Hydrolase"/>
    <property type="match status" value="1"/>
</dbReference>
<accession>A0AA39XL89</accession>
<evidence type="ECO:0000313" key="3">
    <source>
        <dbReference type="EMBL" id="KAK0636092.1"/>
    </source>
</evidence>
<keyword evidence="3" id="KW-0378">Hydrolase</keyword>
<feature type="domain" description="Nudix hydrolase" evidence="2">
    <location>
        <begin position="42"/>
        <end position="182"/>
    </location>
</feature>
<evidence type="ECO:0000313" key="4">
    <source>
        <dbReference type="Proteomes" id="UP001174934"/>
    </source>
</evidence>
<organism evidence="3 4">
    <name type="scientific">Bombardia bombarda</name>
    <dbReference type="NCBI Taxonomy" id="252184"/>
    <lineage>
        <taxon>Eukaryota</taxon>
        <taxon>Fungi</taxon>
        <taxon>Dikarya</taxon>
        <taxon>Ascomycota</taxon>
        <taxon>Pezizomycotina</taxon>
        <taxon>Sordariomycetes</taxon>
        <taxon>Sordariomycetidae</taxon>
        <taxon>Sordariales</taxon>
        <taxon>Lasiosphaeriaceae</taxon>
        <taxon>Bombardia</taxon>
    </lineage>
</organism>
<keyword evidence="4" id="KW-1185">Reference proteome</keyword>
<dbReference type="AlphaFoldDB" id="A0AA39XL89"/>